<sequence length="309" mass="34752">MGRLNPFSRASGLTESTQRTWLQRSFAMSVISSLHRRAGLILFVQIIIWTISGFYFSWQGREALTANQYYHTLPAAPLAGMSNYATPDIHLARLGDVRSVSITLIDGIPRLEAEYVPALERGHETHPQTRNIYGNAVAWFDGETGHRWHTSAITAQRLAVDSYTGSGMFNGIKDIPRSDAFPSWAGPGFEVHFADKLNTKVFIDQASGIVLGHRNDPWEIADWMYRLHFMDYSGHRNFNNLLIITTGLVSVWFVLTGIMMLLRVWWQGAFVARASLPYNNALRSKQIPREASASEPETDNQPAKAEPKS</sequence>
<reference evidence="4" key="1">
    <citation type="journal article" date="2018" name="Front. Microbiol.">
        <title>Genome-Based Analysis Reveals the Taxonomy and Diversity of the Family Idiomarinaceae.</title>
        <authorList>
            <person name="Liu Y."/>
            <person name="Lai Q."/>
            <person name="Shao Z."/>
        </authorList>
    </citation>
    <scope>NUCLEOTIDE SEQUENCE [LARGE SCALE GENOMIC DNA]</scope>
    <source>
        <strain evidence="4">GBPy7</strain>
    </source>
</reference>
<name>A0A432W2H9_9GAMM</name>
<accession>A0A432W2H9</accession>
<evidence type="ECO:0000256" key="1">
    <source>
        <dbReference type="SAM" id="MobiDB-lite"/>
    </source>
</evidence>
<dbReference type="AlphaFoldDB" id="A0A432W2H9"/>
<dbReference type="RefSeq" id="WP_126765095.1">
    <property type="nucleotide sequence ID" value="NZ_PIPJ01000001.1"/>
</dbReference>
<organism evidence="3 4">
    <name type="scientific">Aliidiomarina iranensis</name>
    <dbReference type="NCBI Taxonomy" id="1434071"/>
    <lineage>
        <taxon>Bacteria</taxon>
        <taxon>Pseudomonadati</taxon>
        <taxon>Pseudomonadota</taxon>
        <taxon>Gammaproteobacteria</taxon>
        <taxon>Alteromonadales</taxon>
        <taxon>Idiomarinaceae</taxon>
        <taxon>Aliidiomarina</taxon>
    </lineage>
</organism>
<feature type="transmembrane region" description="Helical" evidence="2">
    <location>
        <begin position="241"/>
        <end position="266"/>
    </location>
</feature>
<keyword evidence="2" id="KW-1133">Transmembrane helix</keyword>
<dbReference type="OrthoDB" id="9806195at2"/>
<evidence type="ECO:0000256" key="2">
    <source>
        <dbReference type="SAM" id="Phobius"/>
    </source>
</evidence>
<dbReference type="EMBL" id="PIPJ01000001">
    <property type="protein sequence ID" value="RUO23442.1"/>
    <property type="molecule type" value="Genomic_DNA"/>
</dbReference>
<comment type="caution">
    <text evidence="3">The sequence shown here is derived from an EMBL/GenBank/DDBJ whole genome shotgun (WGS) entry which is preliminary data.</text>
</comment>
<feature type="transmembrane region" description="Helical" evidence="2">
    <location>
        <begin position="38"/>
        <end position="58"/>
    </location>
</feature>
<feature type="region of interest" description="Disordered" evidence="1">
    <location>
        <begin position="286"/>
        <end position="309"/>
    </location>
</feature>
<evidence type="ECO:0008006" key="5">
    <source>
        <dbReference type="Google" id="ProtNLM"/>
    </source>
</evidence>
<dbReference type="Proteomes" id="UP000288395">
    <property type="component" value="Unassembled WGS sequence"/>
</dbReference>
<keyword evidence="2" id="KW-0472">Membrane</keyword>
<evidence type="ECO:0000313" key="3">
    <source>
        <dbReference type="EMBL" id="RUO23442.1"/>
    </source>
</evidence>
<gene>
    <name evidence="3" type="ORF">CWE08_02000</name>
</gene>
<evidence type="ECO:0000313" key="4">
    <source>
        <dbReference type="Proteomes" id="UP000288395"/>
    </source>
</evidence>
<keyword evidence="2" id="KW-0812">Transmembrane</keyword>
<dbReference type="Pfam" id="PF03929">
    <property type="entry name" value="PepSY_TM"/>
    <property type="match status" value="1"/>
</dbReference>
<keyword evidence="4" id="KW-1185">Reference proteome</keyword>
<protein>
    <recommendedName>
        <fullName evidence="5">Peptidase</fullName>
    </recommendedName>
</protein>
<dbReference type="InterPro" id="IPR005625">
    <property type="entry name" value="PepSY-ass_TM"/>
</dbReference>
<proteinExistence type="predicted"/>